<dbReference type="AlphaFoldDB" id="A0A2M7QBI9"/>
<gene>
    <name evidence="1" type="ORF">COY93_01395</name>
</gene>
<organism evidence="1 2">
    <name type="scientific">Candidatus Uhrbacteria bacterium CG_4_10_14_0_8_um_filter_58_22</name>
    <dbReference type="NCBI Taxonomy" id="1975029"/>
    <lineage>
        <taxon>Bacteria</taxon>
        <taxon>Candidatus Uhriibacteriota</taxon>
    </lineage>
</organism>
<dbReference type="EMBL" id="PFLC01000016">
    <property type="protein sequence ID" value="PIY63124.1"/>
    <property type="molecule type" value="Genomic_DNA"/>
</dbReference>
<comment type="caution">
    <text evidence="1">The sequence shown here is derived from an EMBL/GenBank/DDBJ whole genome shotgun (WGS) entry which is preliminary data.</text>
</comment>
<protein>
    <submittedName>
        <fullName evidence="1">Uncharacterized protein</fullName>
    </submittedName>
</protein>
<reference evidence="2" key="1">
    <citation type="submission" date="2017-09" db="EMBL/GenBank/DDBJ databases">
        <title>Depth-based differentiation of microbial function through sediment-hosted aquifers and enrichment of novel symbionts in the deep terrestrial subsurface.</title>
        <authorList>
            <person name="Probst A.J."/>
            <person name="Ladd B."/>
            <person name="Jarett J.K."/>
            <person name="Geller-Mcgrath D.E."/>
            <person name="Sieber C.M.K."/>
            <person name="Emerson J.B."/>
            <person name="Anantharaman K."/>
            <person name="Thomas B.C."/>
            <person name="Malmstrom R."/>
            <person name="Stieglmeier M."/>
            <person name="Klingl A."/>
            <person name="Woyke T."/>
            <person name="Ryan C.M."/>
            <person name="Banfield J.F."/>
        </authorList>
    </citation>
    <scope>NUCLEOTIDE SEQUENCE [LARGE SCALE GENOMIC DNA]</scope>
</reference>
<evidence type="ECO:0000313" key="1">
    <source>
        <dbReference type="EMBL" id="PIY63124.1"/>
    </source>
</evidence>
<evidence type="ECO:0000313" key="2">
    <source>
        <dbReference type="Proteomes" id="UP000230973"/>
    </source>
</evidence>
<name>A0A2M7QBI9_9BACT</name>
<proteinExistence type="predicted"/>
<dbReference type="Proteomes" id="UP000230973">
    <property type="component" value="Unassembled WGS sequence"/>
</dbReference>
<sequence length="68" mass="8365">MASFFLLYFFWLKRYFAIEKFRSISSQLFRWVHLVVNPTFIQFRLKKTDQLLSLIYRVIVELATKNEL</sequence>
<accession>A0A2M7QBI9</accession>